<evidence type="ECO:0008006" key="4">
    <source>
        <dbReference type="Google" id="ProtNLM"/>
    </source>
</evidence>
<keyword evidence="1" id="KW-0812">Transmembrane</keyword>
<sequence length="198" mass="20692">MRDMQAVQPQLIKRLNLRETRSSRSFLSIASAIVVFVAVVWLGVEQVLSFKGDPALLVAPAELASRTASLATDTIPGALAAAGTVAALLGLALLVAAFLPGTKPRHIIENDRSAVVVDSEVLAAAVSRTARTAARLAPEQVASSVSRKRVDVRIRPGAGRSVDTNAIREAVEREMAGYGLRKPLAITFSTGSQGAVGA</sequence>
<keyword evidence="1" id="KW-1133">Transmembrane helix</keyword>
<protein>
    <recommendedName>
        <fullName evidence="4">DNA/RNA endonuclease G</fullName>
    </recommendedName>
</protein>
<dbReference type="EMBL" id="FNTV01000001">
    <property type="protein sequence ID" value="SEE84535.1"/>
    <property type="molecule type" value="Genomic_DNA"/>
</dbReference>
<reference evidence="2 3" key="1">
    <citation type="submission" date="2016-10" db="EMBL/GenBank/DDBJ databases">
        <authorList>
            <person name="de Groot N.N."/>
        </authorList>
    </citation>
    <scope>NUCLEOTIDE SEQUENCE [LARGE SCALE GENOMIC DNA]</scope>
    <source>
        <strain evidence="2 3">DSM 22274</strain>
    </source>
</reference>
<feature type="transmembrane region" description="Helical" evidence="1">
    <location>
        <begin position="78"/>
        <end position="99"/>
    </location>
</feature>
<name>A0A1H5M5M3_9MICC</name>
<evidence type="ECO:0000313" key="3">
    <source>
        <dbReference type="Proteomes" id="UP000182725"/>
    </source>
</evidence>
<dbReference type="RefSeq" id="WP_139244328.1">
    <property type="nucleotide sequence ID" value="NZ_FNTV01000001.1"/>
</dbReference>
<feature type="transmembrane region" description="Helical" evidence="1">
    <location>
        <begin position="26"/>
        <end position="44"/>
    </location>
</feature>
<proteinExistence type="predicted"/>
<organism evidence="2 3">
    <name type="scientific">Arthrobacter alpinus</name>
    <dbReference type="NCBI Taxonomy" id="656366"/>
    <lineage>
        <taxon>Bacteria</taxon>
        <taxon>Bacillati</taxon>
        <taxon>Actinomycetota</taxon>
        <taxon>Actinomycetes</taxon>
        <taxon>Micrococcales</taxon>
        <taxon>Micrococcaceae</taxon>
        <taxon>Arthrobacter</taxon>
    </lineage>
</organism>
<gene>
    <name evidence="2" type="ORF">SAMN04489740_2760</name>
</gene>
<evidence type="ECO:0000256" key="1">
    <source>
        <dbReference type="SAM" id="Phobius"/>
    </source>
</evidence>
<keyword evidence="1" id="KW-0472">Membrane</keyword>
<dbReference type="AlphaFoldDB" id="A0A1H5M5M3"/>
<accession>A0A1H5M5M3</accession>
<evidence type="ECO:0000313" key="2">
    <source>
        <dbReference type="EMBL" id="SEE84535.1"/>
    </source>
</evidence>
<dbReference type="Proteomes" id="UP000182725">
    <property type="component" value="Unassembled WGS sequence"/>
</dbReference>